<gene>
    <name evidence="9" type="primary">dctA</name>
    <name evidence="10" type="ORF">BDD30_4499</name>
</gene>
<sequence length="417" mass="44315">MKKNLLKSLYFQVLVAITVGILLGHFYPELGAEMKPLGDGFVKLVKMVIAPVIFCTVVTGIAGMESMKAVGKTGAIALIYFEIVSTIALIIGLIVVNVMQPGVGMNIDPSTLDAKAVSMYAEKASEQGIIAFLLDVIPHSVIGAFASGNILQVLLFAVLFGFSLHHLGEKGKPIFNIIDGFSHVIFGIINMIMRLAPLGAFGAMAFTIGKYGIGTLIQLGQLIVCFYITCILFVIFVLGAIARATGFSIFRFINYIKEELLIVLGTSSSESVLPRMLDKMEKAGCQKSVVGLVIPTGYSFNLDGTSIYLTMAAVFIAQATNTHMDIVHQITLLVVLLLSSKGAAGVTGSGFIVLAATISAVGHLPLAGLALILGIDRFMSEARALTNLIGNGVATIVVAKRCRQLDEGKLNQTLNAK</sequence>
<feature type="transmembrane region" description="Helical" evidence="9">
    <location>
        <begin position="47"/>
        <end position="64"/>
    </location>
</feature>
<evidence type="ECO:0000256" key="8">
    <source>
        <dbReference type="ARBA" id="ARBA00023136"/>
    </source>
</evidence>
<evidence type="ECO:0000256" key="1">
    <source>
        <dbReference type="ARBA" id="ARBA00004651"/>
    </source>
</evidence>
<dbReference type="Proteomes" id="UP000280955">
    <property type="component" value="Unassembled WGS sequence"/>
</dbReference>
<evidence type="ECO:0000256" key="4">
    <source>
        <dbReference type="ARBA" id="ARBA00022475"/>
    </source>
</evidence>
<evidence type="ECO:0000256" key="9">
    <source>
        <dbReference type="HAMAP-Rule" id="MF_01300"/>
    </source>
</evidence>
<evidence type="ECO:0000313" key="11">
    <source>
        <dbReference type="Proteomes" id="UP000280955"/>
    </source>
</evidence>
<keyword evidence="3 9" id="KW-0813">Transport</keyword>
<dbReference type="Pfam" id="PF00375">
    <property type="entry name" value="SDF"/>
    <property type="match status" value="1"/>
</dbReference>
<evidence type="ECO:0000313" key="10">
    <source>
        <dbReference type="EMBL" id="RKS54134.1"/>
    </source>
</evidence>
<dbReference type="SUPFAM" id="SSF118215">
    <property type="entry name" value="Proton glutamate symport protein"/>
    <property type="match status" value="1"/>
</dbReference>
<keyword evidence="11" id="KW-1185">Reference proteome</keyword>
<feature type="transmembrane region" description="Helical" evidence="9">
    <location>
        <begin position="216"/>
        <end position="242"/>
    </location>
</feature>
<accession>A0ABX9SJN5</accession>
<dbReference type="PANTHER" id="PTHR42865">
    <property type="entry name" value="PROTON/GLUTAMATE-ASPARTATE SYMPORTER"/>
    <property type="match status" value="1"/>
</dbReference>
<dbReference type="Gene3D" id="1.10.3860.10">
    <property type="entry name" value="Sodium:dicarboxylate symporter"/>
    <property type="match status" value="1"/>
</dbReference>
<organism evidence="10 11">
    <name type="scientific">Photorhabdus asymbiotica</name>
    <dbReference type="NCBI Taxonomy" id="291112"/>
    <lineage>
        <taxon>Bacteria</taxon>
        <taxon>Pseudomonadati</taxon>
        <taxon>Pseudomonadota</taxon>
        <taxon>Gammaproteobacteria</taxon>
        <taxon>Enterobacterales</taxon>
        <taxon>Morganellaceae</taxon>
        <taxon>Photorhabdus</taxon>
    </lineage>
</organism>
<dbReference type="InterPro" id="IPR001991">
    <property type="entry name" value="Na-dicarboxylate_symporter"/>
</dbReference>
<feature type="transmembrane region" description="Helical" evidence="9">
    <location>
        <begin position="141"/>
        <end position="162"/>
    </location>
</feature>
<name>A0ABX9SJN5_9GAMM</name>
<comment type="similarity">
    <text evidence="2 9">Belongs to the dicarboxylate/amino acid:cation symporter (DAACS) (TC 2.A.23) family.</text>
</comment>
<feature type="transmembrane region" description="Helical" evidence="9">
    <location>
        <begin position="9"/>
        <end position="27"/>
    </location>
</feature>
<dbReference type="InterPro" id="IPR036458">
    <property type="entry name" value="Na:dicarbo_symporter_sf"/>
</dbReference>
<reference evidence="10 11" key="1">
    <citation type="submission" date="2018-10" db="EMBL/GenBank/DDBJ databases">
        <title>Genomic Encyclopedia of Archaeal and Bacterial Type Strains, Phase II (KMG-II): from individual species to whole genera.</title>
        <authorList>
            <person name="Goeker M."/>
        </authorList>
    </citation>
    <scope>NUCLEOTIDE SEQUENCE [LARGE SCALE GENOMIC DNA]</scope>
    <source>
        <strain evidence="10 11">DSM 15149</strain>
    </source>
</reference>
<keyword evidence="6 9" id="KW-0769">Symport</keyword>
<comment type="function">
    <text evidence="9">Responsible for the transport of dicarboxylates such as succinate, fumarate, and malate across the membrane.</text>
</comment>
<keyword evidence="4 9" id="KW-1003">Cell membrane</keyword>
<protein>
    <recommendedName>
        <fullName evidence="9">C4-dicarboxylate transport protein</fullName>
    </recommendedName>
</protein>
<comment type="caution">
    <text evidence="10">The sequence shown here is derived from an EMBL/GenBank/DDBJ whole genome shotgun (WGS) entry which is preliminary data.</text>
</comment>
<dbReference type="EMBL" id="RBLJ01000006">
    <property type="protein sequence ID" value="RKS54134.1"/>
    <property type="molecule type" value="Genomic_DNA"/>
</dbReference>
<evidence type="ECO:0000256" key="2">
    <source>
        <dbReference type="ARBA" id="ARBA00006148"/>
    </source>
</evidence>
<dbReference type="RefSeq" id="WP_015835134.1">
    <property type="nucleotide sequence ID" value="NC_012962.1"/>
</dbReference>
<evidence type="ECO:0000256" key="7">
    <source>
        <dbReference type="ARBA" id="ARBA00022989"/>
    </source>
</evidence>
<dbReference type="PANTHER" id="PTHR42865:SF1">
    <property type="entry name" value="AEROBIC C4-DICARBOXYLATE TRANSPORT PROTEIN"/>
    <property type="match status" value="1"/>
</dbReference>
<dbReference type="NCBIfam" id="NF002461">
    <property type="entry name" value="PRK01663.1"/>
    <property type="match status" value="1"/>
</dbReference>
<feature type="transmembrane region" description="Helical" evidence="9">
    <location>
        <begin position="326"/>
        <end position="344"/>
    </location>
</feature>
<dbReference type="PRINTS" id="PR00173">
    <property type="entry name" value="EDTRNSPORT"/>
</dbReference>
<evidence type="ECO:0000256" key="3">
    <source>
        <dbReference type="ARBA" id="ARBA00022448"/>
    </source>
</evidence>
<dbReference type="InterPro" id="IPR018107">
    <property type="entry name" value="Na-dicarboxylate_symporter_CS"/>
</dbReference>
<feature type="transmembrane region" description="Helical" evidence="9">
    <location>
        <begin position="350"/>
        <end position="373"/>
    </location>
</feature>
<keyword evidence="7 9" id="KW-1133">Transmembrane helix</keyword>
<dbReference type="NCBIfam" id="NF009587">
    <property type="entry name" value="PRK13027.1"/>
    <property type="match status" value="1"/>
</dbReference>
<dbReference type="PROSITE" id="PS00714">
    <property type="entry name" value="NA_DICARBOXYL_SYMP_2"/>
    <property type="match status" value="1"/>
</dbReference>
<dbReference type="HAMAP" id="MF_01300">
    <property type="entry name" value="C4_dicarb_transport"/>
    <property type="match status" value="1"/>
</dbReference>
<dbReference type="PROSITE" id="PS00713">
    <property type="entry name" value="NA_DICARBOXYL_SYMP_1"/>
    <property type="match status" value="1"/>
</dbReference>
<dbReference type="InterPro" id="IPR023954">
    <property type="entry name" value="C4_dicarb_transport"/>
</dbReference>
<feature type="transmembrane region" description="Helical" evidence="9">
    <location>
        <begin position="174"/>
        <end position="196"/>
    </location>
</feature>
<feature type="transmembrane region" description="Helical" evidence="9">
    <location>
        <begin position="76"/>
        <end position="99"/>
    </location>
</feature>
<keyword evidence="5 9" id="KW-0812">Transmembrane</keyword>
<evidence type="ECO:0000256" key="5">
    <source>
        <dbReference type="ARBA" id="ARBA00022692"/>
    </source>
</evidence>
<proteinExistence type="inferred from homology"/>
<keyword evidence="8 9" id="KW-0472">Membrane</keyword>
<comment type="subcellular location">
    <subcellularLocation>
        <location evidence="1 9">Cell membrane</location>
        <topology evidence="1 9">Multi-pass membrane protein</topology>
    </subcellularLocation>
</comment>
<evidence type="ECO:0000256" key="6">
    <source>
        <dbReference type="ARBA" id="ARBA00022847"/>
    </source>
</evidence>